<dbReference type="InterPro" id="IPR015421">
    <property type="entry name" value="PyrdxlP-dep_Trfase_major"/>
</dbReference>
<evidence type="ECO:0000256" key="3">
    <source>
        <dbReference type="ARBA" id="ARBA00022898"/>
    </source>
</evidence>
<name>A0A936YV40_9HYPH</name>
<reference evidence="6" key="1">
    <citation type="submission" date="2021-01" db="EMBL/GenBank/DDBJ databases">
        <title>Rhizobium sp. strain KVB221 16S ribosomal RNA gene Genome sequencing and assembly.</title>
        <authorList>
            <person name="Kang M."/>
        </authorList>
    </citation>
    <scope>NUCLEOTIDE SEQUENCE</scope>
    <source>
        <strain evidence="6">KVB221</strain>
    </source>
</reference>
<dbReference type="PANTHER" id="PTHR11808">
    <property type="entry name" value="TRANS-SULFURATION ENZYME FAMILY MEMBER"/>
    <property type="match status" value="1"/>
</dbReference>
<dbReference type="GO" id="GO:0019346">
    <property type="term" value="P:transsulfuration"/>
    <property type="evidence" value="ECO:0007669"/>
    <property type="project" value="InterPro"/>
</dbReference>
<dbReference type="Proteomes" id="UP000633219">
    <property type="component" value="Unassembled WGS sequence"/>
</dbReference>
<accession>A0A936YV40</accession>
<evidence type="ECO:0000256" key="2">
    <source>
        <dbReference type="ARBA" id="ARBA00009077"/>
    </source>
</evidence>
<organism evidence="6 7">
    <name type="scientific">Rhizobium setariae</name>
    <dbReference type="NCBI Taxonomy" id="2801340"/>
    <lineage>
        <taxon>Bacteria</taxon>
        <taxon>Pseudomonadati</taxon>
        <taxon>Pseudomonadota</taxon>
        <taxon>Alphaproteobacteria</taxon>
        <taxon>Hyphomicrobiales</taxon>
        <taxon>Rhizobiaceae</taxon>
        <taxon>Rhizobium/Agrobacterium group</taxon>
        <taxon>Rhizobium</taxon>
    </lineage>
</organism>
<evidence type="ECO:0000256" key="1">
    <source>
        <dbReference type="ARBA" id="ARBA00001933"/>
    </source>
</evidence>
<keyword evidence="7" id="KW-1185">Reference proteome</keyword>
<dbReference type="GO" id="GO:0005737">
    <property type="term" value="C:cytoplasm"/>
    <property type="evidence" value="ECO:0007669"/>
    <property type="project" value="TreeGrafter"/>
</dbReference>
<dbReference type="Gene3D" id="3.90.1150.10">
    <property type="entry name" value="Aspartate Aminotransferase, domain 1"/>
    <property type="match status" value="1"/>
</dbReference>
<dbReference type="PROSITE" id="PS00868">
    <property type="entry name" value="CYS_MET_METAB_PP"/>
    <property type="match status" value="1"/>
</dbReference>
<evidence type="ECO:0000256" key="4">
    <source>
        <dbReference type="PIRSR" id="PIRSR001434-2"/>
    </source>
</evidence>
<protein>
    <submittedName>
        <fullName evidence="6">PLP-dependent transferase</fullName>
    </submittedName>
</protein>
<sequence>MSHYVADTTLAQGYCDEHDPTGAVVPPIHLATTFLRPPEGYSPTGWSYSRYGYPGLEMPEATLKVLEGAADCRLFSSGMSAMTAVVMALQPGDHCVFPIDMYHGLRTWLKGFSTHWGIRFDHVDMTDLDKVRQAVIPGVTRLVWAETPSNPHWQIYDLAALAEIAHKAGARLVVDNTVATPILARPLAFGADIVVHSATKYLNGHSDVLAGAALTATVDDFWGRVLFNRDYHGGILGQFQAALLMRGMRTLHLRVARACESAMALAEALKDHPSVNAVFYPGLPTHPGHALATRQMAGGFGGMLSIIVAGGAEEAERIMTRTKIWKPATSLGGVESLIERREAVEGPNSHVDPGLLRLSAGVEATRDLIDDLFAALDAKNGN</sequence>
<dbReference type="InterPro" id="IPR054542">
    <property type="entry name" value="Cys_met_metab_PP"/>
</dbReference>
<dbReference type="PANTHER" id="PTHR11808:SF15">
    <property type="entry name" value="CYSTATHIONINE GAMMA-LYASE"/>
    <property type="match status" value="1"/>
</dbReference>
<dbReference type="PIRSF" id="PIRSF001434">
    <property type="entry name" value="CGS"/>
    <property type="match status" value="1"/>
</dbReference>
<comment type="cofactor">
    <cofactor evidence="1 5">
        <name>pyridoxal 5'-phosphate</name>
        <dbReference type="ChEBI" id="CHEBI:597326"/>
    </cofactor>
</comment>
<dbReference type="GO" id="GO:0004123">
    <property type="term" value="F:cystathionine gamma-lyase activity"/>
    <property type="evidence" value="ECO:0007669"/>
    <property type="project" value="TreeGrafter"/>
</dbReference>
<dbReference type="AlphaFoldDB" id="A0A936YV40"/>
<dbReference type="Gene3D" id="3.40.640.10">
    <property type="entry name" value="Type I PLP-dependent aspartate aminotransferase-like (Major domain)"/>
    <property type="match status" value="1"/>
</dbReference>
<dbReference type="InterPro" id="IPR000277">
    <property type="entry name" value="Cys/Met-Metab_PyrdxlP-dep_enz"/>
</dbReference>
<evidence type="ECO:0000313" key="7">
    <source>
        <dbReference type="Proteomes" id="UP000633219"/>
    </source>
</evidence>
<feature type="modified residue" description="N6-(pyridoxal phosphate)lysine" evidence="4">
    <location>
        <position position="200"/>
    </location>
</feature>
<gene>
    <name evidence="6" type="ORF">JJB09_25945</name>
</gene>
<keyword evidence="3 4" id="KW-0663">Pyridoxal phosphate</keyword>
<evidence type="ECO:0000256" key="5">
    <source>
        <dbReference type="RuleBase" id="RU362118"/>
    </source>
</evidence>
<dbReference type="CDD" id="cd00614">
    <property type="entry name" value="CGS_like"/>
    <property type="match status" value="1"/>
</dbReference>
<dbReference type="GO" id="GO:0030170">
    <property type="term" value="F:pyridoxal phosphate binding"/>
    <property type="evidence" value="ECO:0007669"/>
    <property type="project" value="InterPro"/>
</dbReference>
<proteinExistence type="inferred from homology"/>
<dbReference type="RefSeq" id="WP_201663998.1">
    <property type="nucleotide sequence ID" value="NZ_JAEQNC010000025.1"/>
</dbReference>
<dbReference type="Pfam" id="PF01053">
    <property type="entry name" value="Cys_Met_Meta_PP"/>
    <property type="match status" value="1"/>
</dbReference>
<dbReference type="InterPro" id="IPR015422">
    <property type="entry name" value="PyrdxlP-dep_Trfase_small"/>
</dbReference>
<evidence type="ECO:0000313" key="6">
    <source>
        <dbReference type="EMBL" id="MBL0375454.1"/>
    </source>
</evidence>
<comment type="caution">
    <text evidence="6">The sequence shown here is derived from an EMBL/GenBank/DDBJ whole genome shotgun (WGS) entry which is preliminary data.</text>
</comment>
<keyword evidence="6" id="KW-0808">Transferase</keyword>
<dbReference type="GO" id="GO:0019343">
    <property type="term" value="P:cysteine biosynthetic process via cystathionine"/>
    <property type="evidence" value="ECO:0007669"/>
    <property type="project" value="TreeGrafter"/>
</dbReference>
<comment type="similarity">
    <text evidence="2 5">Belongs to the trans-sulfuration enzymes family.</text>
</comment>
<dbReference type="GO" id="GO:0016740">
    <property type="term" value="F:transferase activity"/>
    <property type="evidence" value="ECO:0007669"/>
    <property type="project" value="UniProtKB-KW"/>
</dbReference>
<dbReference type="InterPro" id="IPR015424">
    <property type="entry name" value="PyrdxlP-dep_Trfase"/>
</dbReference>
<dbReference type="SUPFAM" id="SSF53383">
    <property type="entry name" value="PLP-dependent transferases"/>
    <property type="match status" value="1"/>
</dbReference>
<dbReference type="EMBL" id="JAEQNC010000025">
    <property type="protein sequence ID" value="MBL0375454.1"/>
    <property type="molecule type" value="Genomic_DNA"/>
</dbReference>
<dbReference type="FunFam" id="3.40.640.10:FF:000046">
    <property type="entry name" value="Cystathionine gamma-lyase"/>
    <property type="match status" value="1"/>
</dbReference>